<sequence>MKAGAILISFIISLFVNAAGAQNLYLGLDLSELYVVNKPYYIAIVLLLITLTALKSLIAYFAVKFFLKFNLVKPFSKEFASLFIKISYISLGTGILAIIANEFSNWILNQGVNIPINWAGSEILFFAGIIYLLALIFKKGIEMQNENELTI</sequence>
<gene>
    <name evidence="2" type="ORF">CDL10_06090</name>
</gene>
<feature type="transmembrane region" description="Helical" evidence="1">
    <location>
        <begin position="119"/>
        <end position="137"/>
    </location>
</feature>
<keyword evidence="1" id="KW-0812">Transmembrane</keyword>
<keyword evidence="1" id="KW-0472">Membrane</keyword>
<name>A0A2M9R5J4_9FLAO</name>
<evidence type="ECO:0008006" key="4">
    <source>
        <dbReference type="Google" id="ProtNLM"/>
    </source>
</evidence>
<organism evidence="2 3">
    <name type="scientific">Avrilella dinanensis</name>
    <dbReference type="NCBI Taxonomy" id="2008672"/>
    <lineage>
        <taxon>Bacteria</taxon>
        <taxon>Pseudomonadati</taxon>
        <taxon>Bacteroidota</taxon>
        <taxon>Flavobacteriia</taxon>
        <taxon>Flavobacteriales</taxon>
        <taxon>Flavobacteriaceae</taxon>
        <taxon>Avrilella</taxon>
    </lineage>
</organism>
<accession>A0A2M9R5J4</accession>
<keyword evidence="3" id="KW-1185">Reference proteome</keyword>
<dbReference type="AlphaFoldDB" id="A0A2M9R5J4"/>
<comment type="caution">
    <text evidence="2">The sequence shown here is derived from an EMBL/GenBank/DDBJ whole genome shotgun (WGS) entry which is preliminary data.</text>
</comment>
<keyword evidence="1" id="KW-1133">Transmembrane helix</keyword>
<feature type="transmembrane region" description="Helical" evidence="1">
    <location>
        <begin position="79"/>
        <end position="99"/>
    </location>
</feature>
<feature type="transmembrane region" description="Helical" evidence="1">
    <location>
        <begin position="42"/>
        <end position="67"/>
    </location>
</feature>
<protein>
    <recommendedName>
        <fullName evidence="4">DUF2975 domain-containing protein</fullName>
    </recommendedName>
</protein>
<reference evidence="2 3" key="1">
    <citation type="submission" date="2017-06" db="EMBL/GenBank/DDBJ databases">
        <title>Description of Avrilella dinanensis gen. nov. sp. nov.</title>
        <authorList>
            <person name="Leyer C."/>
            <person name="Sassi M."/>
            <person name="Minet J."/>
            <person name="Kayal S."/>
            <person name="Cattoir V."/>
        </authorList>
    </citation>
    <scope>NUCLEOTIDE SEQUENCE [LARGE SCALE GENOMIC DNA]</scope>
    <source>
        <strain evidence="2 3">UR159</strain>
    </source>
</reference>
<evidence type="ECO:0000313" key="2">
    <source>
        <dbReference type="EMBL" id="PJR04138.1"/>
    </source>
</evidence>
<dbReference type="EMBL" id="NIPO01000001">
    <property type="protein sequence ID" value="PJR04138.1"/>
    <property type="molecule type" value="Genomic_DNA"/>
</dbReference>
<evidence type="ECO:0000256" key="1">
    <source>
        <dbReference type="SAM" id="Phobius"/>
    </source>
</evidence>
<proteinExistence type="predicted"/>
<evidence type="ECO:0000313" key="3">
    <source>
        <dbReference type="Proteomes" id="UP000231960"/>
    </source>
</evidence>
<dbReference type="Proteomes" id="UP000231960">
    <property type="component" value="Unassembled WGS sequence"/>
</dbReference>